<reference evidence="3" key="1">
    <citation type="submission" date="2024-07" db="EMBL/GenBank/DDBJ databases">
        <title>Two chromosome-level genome assemblies of Korean endemic species Abeliophyllum distichum and Forsythia ovata (Oleaceae).</title>
        <authorList>
            <person name="Jang H."/>
        </authorList>
    </citation>
    <scope>NUCLEOTIDE SEQUENCE [LARGE SCALE GENOMIC DNA]</scope>
</reference>
<proteinExistence type="predicted"/>
<evidence type="ECO:0000313" key="2">
    <source>
        <dbReference type="EMBL" id="KAL2504489.1"/>
    </source>
</evidence>
<dbReference type="InterPro" id="IPR043502">
    <property type="entry name" value="DNA/RNA_pol_sf"/>
</dbReference>
<dbReference type="SUPFAM" id="SSF56672">
    <property type="entry name" value="DNA/RNA polymerases"/>
    <property type="match status" value="1"/>
</dbReference>
<accession>A0ABD1SVM7</accession>
<gene>
    <name evidence="2" type="ORF">Adt_20110</name>
</gene>
<keyword evidence="3" id="KW-1185">Reference proteome</keyword>
<protein>
    <submittedName>
        <fullName evidence="2">Ribonuclease H</fullName>
    </submittedName>
</protein>
<dbReference type="AlphaFoldDB" id="A0ABD1SVM7"/>
<evidence type="ECO:0000313" key="3">
    <source>
        <dbReference type="Proteomes" id="UP001604336"/>
    </source>
</evidence>
<evidence type="ECO:0000259" key="1">
    <source>
        <dbReference type="Pfam" id="PF17919"/>
    </source>
</evidence>
<comment type="caution">
    <text evidence="2">The sequence shown here is derived from an EMBL/GenBank/DDBJ whole genome shotgun (WGS) entry which is preliminary data.</text>
</comment>
<dbReference type="PANTHER" id="PTHR48475">
    <property type="entry name" value="RIBONUCLEASE H"/>
    <property type="match status" value="1"/>
</dbReference>
<name>A0ABD1SVM7_9LAMI</name>
<dbReference type="Proteomes" id="UP001604336">
    <property type="component" value="Unassembled WGS sequence"/>
</dbReference>
<dbReference type="EMBL" id="JBFOLK010000006">
    <property type="protein sequence ID" value="KAL2504489.1"/>
    <property type="molecule type" value="Genomic_DNA"/>
</dbReference>
<organism evidence="2 3">
    <name type="scientific">Abeliophyllum distichum</name>
    <dbReference type="NCBI Taxonomy" id="126358"/>
    <lineage>
        <taxon>Eukaryota</taxon>
        <taxon>Viridiplantae</taxon>
        <taxon>Streptophyta</taxon>
        <taxon>Embryophyta</taxon>
        <taxon>Tracheophyta</taxon>
        <taxon>Spermatophyta</taxon>
        <taxon>Magnoliopsida</taxon>
        <taxon>eudicotyledons</taxon>
        <taxon>Gunneridae</taxon>
        <taxon>Pentapetalae</taxon>
        <taxon>asterids</taxon>
        <taxon>lamiids</taxon>
        <taxon>Lamiales</taxon>
        <taxon>Oleaceae</taxon>
        <taxon>Forsythieae</taxon>
        <taxon>Abeliophyllum</taxon>
    </lineage>
</organism>
<dbReference type="Pfam" id="PF17919">
    <property type="entry name" value="RT_RNaseH_2"/>
    <property type="match status" value="1"/>
</dbReference>
<sequence length="177" mass="19516">MVNQRGIEANPEKIKALIEMKSQEDQRMRQKIPVDTECETAFQALKEHLGHAPLLSKPKAGEPLLLYLAVSEESVSSVLVREEEHQLPVYYVSKALLGAEARYPDMEKLALSLITASRKLALLLSAQHPCPLQLPSETNMQKTEASEDCSNGPLSSANLILCTSLEQQSKGRPSPIL</sequence>
<feature type="domain" description="Reverse transcriptase/retrotransposon-derived protein RNase H-like" evidence="1">
    <location>
        <begin position="36"/>
        <end position="125"/>
    </location>
</feature>
<dbReference type="PANTHER" id="PTHR48475:SF1">
    <property type="entry name" value="RNASE H TYPE-1 DOMAIN-CONTAINING PROTEIN"/>
    <property type="match status" value="1"/>
</dbReference>
<dbReference type="InterPro" id="IPR041577">
    <property type="entry name" value="RT_RNaseH_2"/>
</dbReference>